<feature type="transmembrane region" description="Helical" evidence="5">
    <location>
        <begin position="249"/>
        <end position="269"/>
    </location>
</feature>
<dbReference type="GO" id="GO:0005886">
    <property type="term" value="C:plasma membrane"/>
    <property type="evidence" value="ECO:0007669"/>
    <property type="project" value="UniProtKB-SubCell"/>
</dbReference>
<dbReference type="PANTHER" id="PTHR23514">
    <property type="entry name" value="BYPASS OF STOP CODON PROTEIN 6"/>
    <property type="match status" value="1"/>
</dbReference>
<evidence type="ECO:0000256" key="3">
    <source>
        <dbReference type="ARBA" id="ARBA00022989"/>
    </source>
</evidence>
<feature type="transmembrane region" description="Helical" evidence="5">
    <location>
        <begin position="16"/>
        <end position="36"/>
    </location>
</feature>
<accession>A0A172UMU2</accession>
<evidence type="ECO:0000256" key="4">
    <source>
        <dbReference type="ARBA" id="ARBA00023136"/>
    </source>
</evidence>
<feature type="transmembrane region" description="Helical" evidence="5">
    <location>
        <begin position="79"/>
        <end position="97"/>
    </location>
</feature>
<dbReference type="InterPro" id="IPR011701">
    <property type="entry name" value="MFS"/>
</dbReference>
<keyword evidence="4 5" id="KW-0472">Membrane</keyword>
<sequence>MASGRLVPVPDRRARIAVSALFLTNGAVFANLLPRFPEIKTDLALTNAVYGAVVAAFAAGALVAGLAAGVIVRRFGSGRAAVVSTVVLAALILVAGLAGSPVLLAGALFLGGACDAVTDVAQNAHGLRVQQRYGRSIINGLHAVWAAGAILGGLMGAGAIALGIDRGAHLSISAALFSAVALTAYPFLLPGPDGAERGPHRRGAGRRAGAMVYAVLAALVAMAIAGAVIEDAGSTWATLYMRDDVGAPGAVAVLGYVALMGAMFIGRLTGDRLVDRFGERTVTFTGGLVIAVGMGVALAFPSVPGTVAGFAAVGLGVATLVPAAMHGADQLPGLRAGTGLTAVAWLMRVGFVASPPVVGLLADAAGLRAGLLLVPAAGLLVAVLACIPGVLGGSGAASGTGRRPRW</sequence>
<dbReference type="CDD" id="cd17393">
    <property type="entry name" value="MFS_MosC_like"/>
    <property type="match status" value="1"/>
</dbReference>
<gene>
    <name evidence="7" type="ORF">A7U43_15045</name>
</gene>
<dbReference type="GO" id="GO:0022857">
    <property type="term" value="F:transmembrane transporter activity"/>
    <property type="evidence" value="ECO:0007669"/>
    <property type="project" value="InterPro"/>
</dbReference>
<dbReference type="Gene3D" id="1.20.1250.20">
    <property type="entry name" value="MFS general substrate transporter like domains"/>
    <property type="match status" value="1"/>
</dbReference>
<dbReference type="InterPro" id="IPR036259">
    <property type="entry name" value="MFS_trans_sf"/>
</dbReference>
<keyword evidence="2 5" id="KW-0812">Transmembrane</keyword>
<keyword evidence="3 5" id="KW-1133">Transmembrane helix</keyword>
<dbReference type="Pfam" id="PF07690">
    <property type="entry name" value="MFS_1"/>
    <property type="match status" value="1"/>
</dbReference>
<proteinExistence type="predicted"/>
<dbReference type="EMBL" id="CP015596">
    <property type="protein sequence ID" value="ANE80445.1"/>
    <property type="molecule type" value="Genomic_DNA"/>
</dbReference>
<dbReference type="AlphaFoldDB" id="A0A172UMU2"/>
<dbReference type="OrthoDB" id="151222at2"/>
<feature type="transmembrane region" description="Helical" evidence="5">
    <location>
        <begin position="48"/>
        <end position="72"/>
    </location>
</feature>
<evidence type="ECO:0000313" key="8">
    <source>
        <dbReference type="Proteomes" id="UP000077143"/>
    </source>
</evidence>
<evidence type="ECO:0000313" key="7">
    <source>
        <dbReference type="EMBL" id="ANE80445.1"/>
    </source>
</evidence>
<dbReference type="InterPro" id="IPR051788">
    <property type="entry name" value="MFS_Transporter"/>
</dbReference>
<evidence type="ECO:0000256" key="2">
    <source>
        <dbReference type="ARBA" id="ARBA00022692"/>
    </source>
</evidence>
<reference evidence="7 8" key="1">
    <citation type="submission" date="2016-05" db="EMBL/GenBank/DDBJ databases">
        <title>Complete genome sequence of a phthalic acid esters degrading Mycobacterium sp. YC-RL4.</title>
        <authorList>
            <person name="Ren L."/>
            <person name="Fan S."/>
            <person name="Ruth N."/>
            <person name="Jia Y."/>
            <person name="Wang J."/>
            <person name="Qiao C."/>
        </authorList>
    </citation>
    <scope>NUCLEOTIDE SEQUENCE [LARGE SCALE GENOMIC DNA]</scope>
    <source>
        <strain evidence="7 8">YC-RL4</strain>
    </source>
</reference>
<protein>
    <submittedName>
        <fullName evidence="7">Fucose permease</fullName>
    </submittedName>
</protein>
<evidence type="ECO:0000256" key="1">
    <source>
        <dbReference type="ARBA" id="ARBA00004651"/>
    </source>
</evidence>
<keyword evidence="8" id="KW-1185">Reference proteome</keyword>
<organism evidence="7 8">
    <name type="scientific">Mycobacterium adipatum</name>
    <dbReference type="NCBI Taxonomy" id="1682113"/>
    <lineage>
        <taxon>Bacteria</taxon>
        <taxon>Bacillati</taxon>
        <taxon>Actinomycetota</taxon>
        <taxon>Actinomycetes</taxon>
        <taxon>Mycobacteriales</taxon>
        <taxon>Mycobacteriaceae</taxon>
        <taxon>Mycobacterium</taxon>
    </lineage>
</organism>
<evidence type="ECO:0000259" key="6">
    <source>
        <dbReference type="PROSITE" id="PS50850"/>
    </source>
</evidence>
<feature type="transmembrane region" description="Helical" evidence="5">
    <location>
        <begin position="337"/>
        <end position="358"/>
    </location>
</feature>
<feature type="transmembrane region" description="Helical" evidence="5">
    <location>
        <begin position="170"/>
        <end position="189"/>
    </location>
</feature>
<evidence type="ECO:0000256" key="5">
    <source>
        <dbReference type="SAM" id="Phobius"/>
    </source>
</evidence>
<dbReference type="STRING" id="1682113.A7U43_15045"/>
<dbReference type="InterPro" id="IPR020846">
    <property type="entry name" value="MFS_dom"/>
</dbReference>
<comment type="subcellular location">
    <subcellularLocation>
        <location evidence="1">Cell membrane</location>
        <topology evidence="1">Multi-pass membrane protein</topology>
    </subcellularLocation>
</comment>
<feature type="domain" description="Major facilitator superfamily (MFS) profile" evidence="6">
    <location>
        <begin position="210"/>
        <end position="406"/>
    </location>
</feature>
<dbReference type="PROSITE" id="PS50850">
    <property type="entry name" value="MFS"/>
    <property type="match status" value="1"/>
</dbReference>
<dbReference type="Proteomes" id="UP000077143">
    <property type="component" value="Chromosome"/>
</dbReference>
<feature type="transmembrane region" description="Helical" evidence="5">
    <location>
        <begin position="210"/>
        <end position="229"/>
    </location>
</feature>
<feature type="transmembrane region" description="Helical" evidence="5">
    <location>
        <begin position="281"/>
        <end position="300"/>
    </location>
</feature>
<dbReference type="SUPFAM" id="SSF103473">
    <property type="entry name" value="MFS general substrate transporter"/>
    <property type="match status" value="1"/>
</dbReference>
<feature type="transmembrane region" description="Helical" evidence="5">
    <location>
        <begin position="306"/>
        <end position="325"/>
    </location>
</feature>
<dbReference type="KEGG" id="madi:A7U43_15045"/>
<dbReference type="PANTHER" id="PTHR23514:SF13">
    <property type="entry name" value="INNER MEMBRANE PROTEIN YBJJ"/>
    <property type="match status" value="1"/>
</dbReference>
<feature type="transmembrane region" description="Helical" evidence="5">
    <location>
        <begin position="370"/>
        <end position="397"/>
    </location>
</feature>
<dbReference type="RefSeq" id="WP_067996687.1">
    <property type="nucleotide sequence ID" value="NZ_CP015596.1"/>
</dbReference>
<feature type="transmembrane region" description="Helical" evidence="5">
    <location>
        <begin position="142"/>
        <end position="164"/>
    </location>
</feature>
<name>A0A172UMU2_9MYCO</name>